<evidence type="ECO:0000313" key="2">
    <source>
        <dbReference type="Proteomes" id="UP000299102"/>
    </source>
</evidence>
<dbReference type="Proteomes" id="UP000299102">
    <property type="component" value="Unassembled WGS sequence"/>
</dbReference>
<proteinExistence type="predicted"/>
<gene>
    <name evidence="1" type="ORF">EVAR_83634_1</name>
</gene>
<dbReference type="EMBL" id="BGZK01000201">
    <property type="protein sequence ID" value="GBP28003.1"/>
    <property type="molecule type" value="Genomic_DNA"/>
</dbReference>
<comment type="caution">
    <text evidence="1">The sequence shown here is derived from an EMBL/GenBank/DDBJ whole genome shotgun (WGS) entry which is preliminary data.</text>
</comment>
<dbReference type="OrthoDB" id="162894at2759"/>
<dbReference type="AlphaFoldDB" id="A0A4C1UNH3"/>
<sequence>MVVFQGRQIAAPVTVRPGIDVENSDRGQILKSGPLRFDWFKFYPSNWSCSFEPRSVLSRSARIRVCGVPRSACRAAAVKPRASVPAMRSGYPTVCTPRRHTVSTPRERSRSFHTPIPIAILVILRVLRA</sequence>
<reference evidence="1 2" key="1">
    <citation type="journal article" date="2019" name="Commun. Biol.">
        <title>The bagworm genome reveals a unique fibroin gene that provides high tensile strength.</title>
        <authorList>
            <person name="Kono N."/>
            <person name="Nakamura H."/>
            <person name="Ohtoshi R."/>
            <person name="Tomita M."/>
            <person name="Numata K."/>
            <person name="Arakawa K."/>
        </authorList>
    </citation>
    <scope>NUCLEOTIDE SEQUENCE [LARGE SCALE GENOMIC DNA]</scope>
</reference>
<accession>A0A4C1UNH3</accession>
<organism evidence="1 2">
    <name type="scientific">Eumeta variegata</name>
    <name type="common">Bagworm moth</name>
    <name type="synonym">Eumeta japonica</name>
    <dbReference type="NCBI Taxonomy" id="151549"/>
    <lineage>
        <taxon>Eukaryota</taxon>
        <taxon>Metazoa</taxon>
        <taxon>Ecdysozoa</taxon>
        <taxon>Arthropoda</taxon>
        <taxon>Hexapoda</taxon>
        <taxon>Insecta</taxon>
        <taxon>Pterygota</taxon>
        <taxon>Neoptera</taxon>
        <taxon>Endopterygota</taxon>
        <taxon>Lepidoptera</taxon>
        <taxon>Glossata</taxon>
        <taxon>Ditrysia</taxon>
        <taxon>Tineoidea</taxon>
        <taxon>Psychidae</taxon>
        <taxon>Oiketicinae</taxon>
        <taxon>Eumeta</taxon>
    </lineage>
</organism>
<protein>
    <submittedName>
        <fullName evidence="1">Uncharacterized protein</fullName>
    </submittedName>
</protein>
<name>A0A4C1UNH3_EUMVA</name>
<evidence type="ECO:0000313" key="1">
    <source>
        <dbReference type="EMBL" id="GBP28003.1"/>
    </source>
</evidence>
<keyword evidence="2" id="KW-1185">Reference proteome</keyword>